<dbReference type="Gene3D" id="1.20.5.1930">
    <property type="match status" value="1"/>
</dbReference>
<feature type="transmembrane region" description="Helical" evidence="10">
    <location>
        <begin position="153"/>
        <end position="178"/>
    </location>
</feature>
<dbReference type="Gene3D" id="3.30.565.10">
    <property type="entry name" value="Histidine kinase-like ATPase, C-terminal domain"/>
    <property type="match status" value="1"/>
</dbReference>
<dbReference type="GO" id="GO:0016020">
    <property type="term" value="C:membrane"/>
    <property type="evidence" value="ECO:0007669"/>
    <property type="project" value="InterPro"/>
</dbReference>
<dbReference type="GO" id="GO:0046983">
    <property type="term" value="F:protein dimerization activity"/>
    <property type="evidence" value="ECO:0007669"/>
    <property type="project" value="InterPro"/>
</dbReference>
<dbReference type="AlphaFoldDB" id="A0A6B8TP57"/>
<evidence type="ECO:0000256" key="7">
    <source>
        <dbReference type="ARBA" id="ARBA00022840"/>
    </source>
</evidence>
<dbReference type="GO" id="GO:0005524">
    <property type="term" value="F:ATP binding"/>
    <property type="evidence" value="ECO:0007669"/>
    <property type="project" value="UniProtKB-KW"/>
</dbReference>
<reference evidence="12 13" key="1">
    <citation type="submission" date="2019-11" db="EMBL/GenBank/DDBJ databases">
        <title>FDA dAtabase for Regulatory Grade micrObial Sequences (FDA-ARGOS): Supporting development and validation of Infectious Disease Dx tests.</title>
        <authorList>
            <person name="Kerrigan L."/>
            <person name="Long C."/>
            <person name="Tallon L."/>
            <person name="Sadzewicz L."/>
            <person name="Vavikolanu K."/>
            <person name="Mehta A."/>
            <person name="Aluvathingal J."/>
            <person name="Nadendla S."/>
            <person name="Yan Y."/>
            <person name="Sichtig H."/>
        </authorList>
    </citation>
    <scope>NUCLEOTIDE SEQUENCE [LARGE SCALE GENOMIC DNA]</scope>
    <source>
        <strain evidence="12 13">FDAARGOS_674</strain>
    </source>
</reference>
<keyword evidence="10" id="KW-0812">Transmembrane</keyword>
<dbReference type="SUPFAM" id="SSF55874">
    <property type="entry name" value="ATPase domain of HSP90 chaperone/DNA topoisomerase II/histidine kinase"/>
    <property type="match status" value="1"/>
</dbReference>
<dbReference type="InterPro" id="IPR003594">
    <property type="entry name" value="HATPase_dom"/>
</dbReference>
<evidence type="ECO:0000313" key="12">
    <source>
        <dbReference type="EMBL" id="QGS34511.1"/>
    </source>
</evidence>
<evidence type="ECO:0000256" key="10">
    <source>
        <dbReference type="SAM" id="Phobius"/>
    </source>
</evidence>
<evidence type="ECO:0000256" key="6">
    <source>
        <dbReference type="ARBA" id="ARBA00022777"/>
    </source>
</evidence>
<evidence type="ECO:0000256" key="4">
    <source>
        <dbReference type="ARBA" id="ARBA00022679"/>
    </source>
</evidence>
<dbReference type="EMBL" id="CP046322">
    <property type="protein sequence ID" value="QGS34511.1"/>
    <property type="molecule type" value="Genomic_DNA"/>
</dbReference>
<evidence type="ECO:0000256" key="3">
    <source>
        <dbReference type="ARBA" id="ARBA00022553"/>
    </source>
</evidence>
<dbReference type="InterPro" id="IPR011712">
    <property type="entry name" value="Sig_transdc_His_kin_sub3_dim/P"/>
</dbReference>
<proteinExistence type="predicted"/>
<name>A0A6B8TP57_9CORY</name>
<feature type="domain" description="Histidine kinase/HSP90-like ATPase" evidence="11">
    <location>
        <begin position="377"/>
        <end position="476"/>
    </location>
</feature>
<keyword evidence="3" id="KW-0597">Phosphoprotein</keyword>
<keyword evidence="5" id="KW-0547">Nucleotide-binding</keyword>
<evidence type="ECO:0000256" key="9">
    <source>
        <dbReference type="SAM" id="MobiDB-lite"/>
    </source>
</evidence>
<evidence type="ECO:0000256" key="8">
    <source>
        <dbReference type="ARBA" id="ARBA00023012"/>
    </source>
</evidence>
<dbReference type="Proteomes" id="UP000426857">
    <property type="component" value="Chromosome"/>
</dbReference>
<dbReference type="GO" id="GO:0000155">
    <property type="term" value="F:phosphorelay sensor kinase activity"/>
    <property type="evidence" value="ECO:0007669"/>
    <property type="project" value="InterPro"/>
</dbReference>
<comment type="catalytic activity">
    <reaction evidence="1">
        <text>ATP + protein L-histidine = ADP + protein N-phospho-L-histidine.</text>
        <dbReference type="EC" id="2.7.13.3"/>
    </reaction>
</comment>
<keyword evidence="6 12" id="KW-0418">Kinase</keyword>
<gene>
    <name evidence="12" type="ORF">FOB82_05625</name>
</gene>
<dbReference type="PANTHER" id="PTHR24421">
    <property type="entry name" value="NITRATE/NITRITE SENSOR PROTEIN NARX-RELATED"/>
    <property type="match status" value="1"/>
</dbReference>
<keyword evidence="4" id="KW-0808">Transferase</keyword>
<accession>A0A6B8TP57</accession>
<feature type="compositionally biased region" description="Low complexity" evidence="9">
    <location>
        <begin position="483"/>
        <end position="504"/>
    </location>
</feature>
<feature type="transmembrane region" description="Helical" evidence="10">
    <location>
        <begin position="216"/>
        <end position="242"/>
    </location>
</feature>
<feature type="transmembrane region" description="Helical" evidence="10">
    <location>
        <begin position="72"/>
        <end position="101"/>
    </location>
</feature>
<feature type="region of interest" description="Disordered" evidence="9">
    <location>
        <begin position="1"/>
        <end position="26"/>
    </location>
</feature>
<feature type="compositionally biased region" description="Polar residues" evidence="9">
    <location>
        <begin position="456"/>
        <end position="470"/>
    </location>
</feature>
<dbReference type="Pfam" id="PF02518">
    <property type="entry name" value="HATPase_c"/>
    <property type="match status" value="1"/>
</dbReference>
<dbReference type="KEGG" id="cxe:FOB82_05625"/>
<dbReference type="SMART" id="SM00387">
    <property type="entry name" value="HATPase_c"/>
    <property type="match status" value="1"/>
</dbReference>
<evidence type="ECO:0000313" key="13">
    <source>
        <dbReference type="Proteomes" id="UP000426857"/>
    </source>
</evidence>
<keyword evidence="7" id="KW-0067">ATP-binding</keyword>
<sequence>MEWGQTGRRAPSPSTEGPAMNTTHINDTSLYDGAEERGAPAVVKQTERRHCAPATLGEALRRPGYLFTKWPWLALGNIIVGIALASVLGSVILPLIVLSLVPQIRNLLWPALLRVEVWRLRLIDRPGADEIGPPIDRLADEGGTPTFAQFAHLALVIFLLIPFTVGVAFLPAMFTMLFSPWPFFDGTPVEALGDNATNAEVGQGMYDTFIAPLPTWLLVTWIVVAAVVFIIALLYAAGLWAWATGRLGRTLMAPDEGQLRADVDRLESARSDVLDAAAMERTRIEGALHDGVQHRLVALTMKLGMAEAEDPEGPTGRLAAEVHGDVDAVLADLRRVIRNIQPRALSEHGLRAAVSDLAAGMPVPVDVGVTSARMPRHIEEAAFFFASEALSNVAKHAGATRATVSGHVDGGMLTLTVADDGRGGAVEQAPGAPGTPGSGQGLRGMRQRAAGVDGSVTVTSPDGRGTTVTLTCPVPAATPPQTAPTIPTAPTTSPTTASPEEPRR</sequence>
<dbReference type="InterPro" id="IPR050482">
    <property type="entry name" value="Sensor_HK_TwoCompSys"/>
</dbReference>
<feature type="region of interest" description="Disordered" evidence="9">
    <location>
        <begin position="422"/>
        <end position="504"/>
    </location>
</feature>
<feature type="compositionally biased region" description="Polar residues" evidence="9">
    <location>
        <begin position="12"/>
        <end position="26"/>
    </location>
</feature>
<evidence type="ECO:0000259" key="11">
    <source>
        <dbReference type="SMART" id="SM00387"/>
    </source>
</evidence>
<organism evidence="12 13">
    <name type="scientific">Corynebacterium xerosis</name>
    <dbReference type="NCBI Taxonomy" id="1725"/>
    <lineage>
        <taxon>Bacteria</taxon>
        <taxon>Bacillati</taxon>
        <taxon>Actinomycetota</taxon>
        <taxon>Actinomycetes</taxon>
        <taxon>Mycobacteriales</taxon>
        <taxon>Corynebacteriaceae</taxon>
        <taxon>Corynebacterium</taxon>
    </lineage>
</organism>
<keyword evidence="8" id="KW-0902">Two-component regulatory system</keyword>
<keyword evidence="10" id="KW-1133">Transmembrane helix</keyword>
<evidence type="ECO:0000256" key="1">
    <source>
        <dbReference type="ARBA" id="ARBA00000085"/>
    </source>
</evidence>
<dbReference type="EC" id="2.7.13.3" evidence="2"/>
<dbReference type="Pfam" id="PF07730">
    <property type="entry name" value="HisKA_3"/>
    <property type="match status" value="1"/>
</dbReference>
<dbReference type="CDD" id="cd16917">
    <property type="entry name" value="HATPase_UhpB-NarQ-NarX-like"/>
    <property type="match status" value="1"/>
</dbReference>
<evidence type="ECO:0000256" key="2">
    <source>
        <dbReference type="ARBA" id="ARBA00012438"/>
    </source>
</evidence>
<dbReference type="PANTHER" id="PTHR24421:SF10">
    <property type="entry name" value="NITRATE_NITRITE SENSOR PROTEIN NARQ"/>
    <property type="match status" value="1"/>
</dbReference>
<protein>
    <recommendedName>
        <fullName evidence="2">histidine kinase</fullName>
        <ecNumber evidence="2">2.7.13.3</ecNumber>
    </recommendedName>
</protein>
<evidence type="ECO:0000256" key="5">
    <source>
        <dbReference type="ARBA" id="ARBA00022741"/>
    </source>
</evidence>
<keyword evidence="10" id="KW-0472">Membrane</keyword>
<dbReference type="InterPro" id="IPR036890">
    <property type="entry name" value="HATPase_C_sf"/>
</dbReference>